<dbReference type="InterPro" id="IPR015500">
    <property type="entry name" value="Peptidase_S8_subtilisin-rel"/>
</dbReference>
<evidence type="ECO:0000259" key="9">
    <source>
        <dbReference type="Pfam" id="PF00082"/>
    </source>
</evidence>
<accession>A0A9W8G846</accession>
<dbReference type="PANTHER" id="PTHR43806:SF66">
    <property type="entry name" value="SERIN ENDOPEPTIDASE"/>
    <property type="match status" value="1"/>
</dbReference>
<dbReference type="PROSITE" id="PS00138">
    <property type="entry name" value="SUBTILASE_SER"/>
    <property type="match status" value="1"/>
</dbReference>
<evidence type="ECO:0000313" key="11">
    <source>
        <dbReference type="Proteomes" id="UP001151518"/>
    </source>
</evidence>
<evidence type="ECO:0000256" key="5">
    <source>
        <dbReference type="PIRSR" id="PIRSR615500-1"/>
    </source>
</evidence>
<feature type="active site" description="Charge relay system" evidence="5 6">
    <location>
        <position position="520"/>
    </location>
</feature>
<dbReference type="GO" id="GO:0004252">
    <property type="term" value="F:serine-type endopeptidase activity"/>
    <property type="evidence" value="ECO:0007669"/>
    <property type="project" value="UniProtKB-UniRule"/>
</dbReference>
<protein>
    <recommendedName>
        <fullName evidence="9">Peptidase S8/S53 domain-containing protein</fullName>
    </recommendedName>
</protein>
<evidence type="ECO:0000256" key="2">
    <source>
        <dbReference type="ARBA" id="ARBA00022670"/>
    </source>
</evidence>
<dbReference type="Gene3D" id="3.50.30.30">
    <property type="match status" value="1"/>
</dbReference>
<dbReference type="Pfam" id="PF00082">
    <property type="entry name" value="Peptidase_S8"/>
    <property type="match status" value="1"/>
</dbReference>
<organism evidence="10 11">
    <name type="scientific">Coemansia spiralis</name>
    <dbReference type="NCBI Taxonomy" id="417178"/>
    <lineage>
        <taxon>Eukaryota</taxon>
        <taxon>Fungi</taxon>
        <taxon>Fungi incertae sedis</taxon>
        <taxon>Zoopagomycota</taxon>
        <taxon>Kickxellomycotina</taxon>
        <taxon>Kickxellomycetes</taxon>
        <taxon>Kickxellales</taxon>
        <taxon>Kickxellaceae</taxon>
        <taxon>Coemansia</taxon>
    </lineage>
</organism>
<evidence type="ECO:0000256" key="6">
    <source>
        <dbReference type="PROSITE-ProRule" id="PRU01240"/>
    </source>
</evidence>
<dbReference type="PROSITE" id="PS00137">
    <property type="entry name" value="SUBTILASE_HIS"/>
    <property type="match status" value="1"/>
</dbReference>
<evidence type="ECO:0000256" key="4">
    <source>
        <dbReference type="ARBA" id="ARBA00022825"/>
    </source>
</evidence>
<dbReference type="InterPro" id="IPR050131">
    <property type="entry name" value="Peptidase_S8_subtilisin-like"/>
</dbReference>
<dbReference type="OrthoDB" id="10256524at2759"/>
<name>A0A9W8G846_9FUNG</name>
<dbReference type="Gene3D" id="3.40.50.200">
    <property type="entry name" value="Peptidase S8/S53 domain"/>
    <property type="match status" value="1"/>
</dbReference>
<evidence type="ECO:0000313" key="10">
    <source>
        <dbReference type="EMBL" id="KAJ2681125.1"/>
    </source>
</evidence>
<evidence type="ECO:0000256" key="8">
    <source>
        <dbReference type="SAM" id="SignalP"/>
    </source>
</evidence>
<dbReference type="Proteomes" id="UP001151518">
    <property type="component" value="Unassembled WGS sequence"/>
</dbReference>
<dbReference type="GO" id="GO:0006508">
    <property type="term" value="P:proteolysis"/>
    <property type="evidence" value="ECO:0007669"/>
    <property type="project" value="UniProtKB-KW"/>
</dbReference>
<evidence type="ECO:0000256" key="1">
    <source>
        <dbReference type="ARBA" id="ARBA00011073"/>
    </source>
</evidence>
<reference evidence="10" key="1">
    <citation type="submission" date="2022-07" db="EMBL/GenBank/DDBJ databases">
        <title>Phylogenomic reconstructions and comparative analyses of Kickxellomycotina fungi.</title>
        <authorList>
            <person name="Reynolds N.K."/>
            <person name="Stajich J.E."/>
            <person name="Barry K."/>
            <person name="Grigoriev I.V."/>
            <person name="Crous P."/>
            <person name="Smith M.E."/>
        </authorList>
    </citation>
    <scope>NUCLEOTIDE SEQUENCE</scope>
    <source>
        <strain evidence="10">NRRL 3115</strain>
    </source>
</reference>
<evidence type="ECO:0000256" key="3">
    <source>
        <dbReference type="ARBA" id="ARBA00022801"/>
    </source>
</evidence>
<keyword evidence="4 6" id="KW-0720">Serine protease</keyword>
<dbReference type="PROSITE" id="PS00136">
    <property type="entry name" value="SUBTILASE_ASP"/>
    <property type="match status" value="1"/>
</dbReference>
<dbReference type="SUPFAM" id="SSF52743">
    <property type="entry name" value="Subtilisin-like"/>
    <property type="match status" value="1"/>
</dbReference>
<dbReference type="InterPro" id="IPR036852">
    <property type="entry name" value="Peptidase_S8/S53_dom_sf"/>
</dbReference>
<proteinExistence type="inferred from homology"/>
<feature type="active site" description="Charge relay system" evidence="5 6">
    <location>
        <position position="151"/>
    </location>
</feature>
<dbReference type="InterPro" id="IPR023828">
    <property type="entry name" value="Peptidase_S8_Ser-AS"/>
</dbReference>
<dbReference type="PANTHER" id="PTHR43806">
    <property type="entry name" value="PEPTIDASE S8"/>
    <property type="match status" value="1"/>
</dbReference>
<dbReference type="EMBL" id="JANBTW010000001">
    <property type="protein sequence ID" value="KAJ2681125.1"/>
    <property type="molecule type" value="Genomic_DNA"/>
</dbReference>
<dbReference type="InterPro" id="IPR023827">
    <property type="entry name" value="Peptidase_S8_Asp-AS"/>
</dbReference>
<dbReference type="PRINTS" id="PR00723">
    <property type="entry name" value="SUBTILISIN"/>
</dbReference>
<feature type="domain" description="Peptidase S8/S53" evidence="9">
    <location>
        <begin position="142"/>
        <end position="559"/>
    </location>
</feature>
<keyword evidence="2 6" id="KW-0645">Protease</keyword>
<comment type="caution">
    <text evidence="10">The sequence shown here is derived from an EMBL/GenBank/DDBJ whole genome shotgun (WGS) entry which is preliminary data.</text>
</comment>
<keyword evidence="3 6" id="KW-0378">Hydrolase</keyword>
<sequence length="881" mass="94190">MRPFSFGGVLLATFIYIANAEFTSSHKLHKRIHVYPPYVQVKPRSYIVQFEDYLPPTHAGHFYSMPGVDVQHHYSNIFNGISVRTDRSADSTHLASVNGVKRVWPVRVYTAAGYSTGLNATYPYIHKPTGVERAIEELGLDGKGIHIGIVDTGVDYNHPELGNCWKTKGCMWQYGADLVGDKYNPYTENPIIVPKQTPMDCAGHGTHVSGIIAGQGPTVYGVARNVTLGMYRVFGCPGTDPGAGQTSDDFIIKGIEMAVADKSDIISLSLGGGSWSDGPSSIAASNAVKQGIVVVAAVGNDGTGGLHTVSAPAVGNGVLGVGSVDSWNYTVSMMMIVNEHTSQSVFITPSNTVGYPFIFETDTPVVSLVNNSDVEACVNITQDLTGIVAVFEITSNCSPLSTIASIAQAGAVGIILIYTKPGLTYPTLETGKIPLVVISSDNGQFLLDAIAQGPTTIKALKSNPTITIPADKGSGQISTFSSMGPDPNLGLSPHVMAPGGYIYSTFPLKFGSYFVLSGTSMATPYVSGAVALLKQARPNLTVKEIGEILLTTAHPIINSKTKKVEHPYKGGSGLINVYDAIKSRAKIDPPMLSLNSTTRGVITTYQDLSALGNVRWTARTIKLTNMDVNNNMRIDIDYSISDSLSMYYKNGSIAYTPRVWTGNATTGGINNTEPVVYIPDAVKSIPSGKTGQYTVILVAPKGLAECEGWYFGGQLNFNLKWDGDLNITPYHVPFAGFNGDYTKLDVLAPLGSGFPFLGDENAKPVDPKNLVVSASNPISVYFSMALPSHLGILQLVDANNKKIGYLPQGYATDIPHTCPTCSVPNISVIVNGTVFTDTDLTNAIEAPAGKYYLHSAFLRPFGNTSNSDDYQTWDSPEFTIG</sequence>
<dbReference type="PROSITE" id="PS51892">
    <property type="entry name" value="SUBTILASE"/>
    <property type="match status" value="1"/>
</dbReference>
<dbReference type="InterPro" id="IPR000209">
    <property type="entry name" value="Peptidase_S8/S53_dom"/>
</dbReference>
<feature type="signal peptide" evidence="8">
    <location>
        <begin position="1"/>
        <end position="20"/>
    </location>
</feature>
<dbReference type="GO" id="GO:0005615">
    <property type="term" value="C:extracellular space"/>
    <property type="evidence" value="ECO:0007669"/>
    <property type="project" value="TreeGrafter"/>
</dbReference>
<feature type="active site" description="Charge relay system" evidence="5 6">
    <location>
        <position position="204"/>
    </location>
</feature>
<comment type="similarity">
    <text evidence="1 6 7">Belongs to the peptidase S8 family.</text>
</comment>
<evidence type="ECO:0000256" key="7">
    <source>
        <dbReference type="RuleBase" id="RU003355"/>
    </source>
</evidence>
<keyword evidence="8" id="KW-0732">Signal</keyword>
<gene>
    <name evidence="10" type="ORF">GGI25_000080</name>
</gene>
<dbReference type="AlphaFoldDB" id="A0A9W8G846"/>
<dbReference type="InterPro" id="IPR022398">
    <property type="entry name" value="Peptidase_S8_His-AS"/>
</dbReference>
<feature type="chain" id="PRO_5040891115" description="Peptidase S8/S53 domain-containing protein" evidence="8">
    <location>
        <begin position="21"/>
        <end position="881"/>
    </location>
</feature>